<evidence type="ECO:0000256" key="2">
    <source>
        <dbReference type="ARBA" id="ARBA00022448"/>
    </source>
</evidence>
<keyword evidence="3" id="KW-0268">Exocytosis</keyword>
<evidence type="ECO:0000313" key="7">
    <source>
        <dbReference type="Proteomes" id="UP001180020"/>
    </source>
</evidence>
<dbReference type="Proteomes" id="UP001180020">
    <property type="component" value="Unassembled WGS sequence"/>
</dbReference>
<name>A0AAV9C821_ACOCL</name>
<dbReference type="GO" id="GO:0008104">
    <property type="term" value="P:intracellular protein localization"/>
    <property type="evidence" value="ECO:0007669"/>
    <property type="project" value="TreeGrafter"/>
</dbReference>
<evidence type="ECO:0000256" key="3">
    <source>
        <dbReference type="ARBA" id="ARBA00022483"/>
    </source>
</evidence>
<accession>A0AAV9C821</accession>
<dbReference type="EMBL" id="JAUJYO010000021">
    <property type="protein sequence ID" value="KAK1284724.1"/>
    <property type="molecule type" value="Genomic_DNA"/>
</dbReference>
<sequence>MESSEEEDDFVSHEWITPQSHINSIYQSNTEKGIRRLCCELLHLKDAVENLCGNMHTKYLAFLRISEEVIEMEQELIELQKHISSQGILVQDLMSGVCRELEVWSLQNDKAPEADHEIQDSDMKDLLPSDMEDPKVAFFATIDVLLAEHKVEEALLALHTEEKNSPELAQLNESGDISTNEDSSYQNMFLKRKVMLVNQLVEISEQPYVNTTELKKALSGLLTLGKGHSAHQLLLKAYGFRLHKKIKDFLPSCSVYVETYPATLSQLVFTTISLAKKESDIIFGDTPVYINRFIHWAECEIEAFIRLVKENSPLTESVSALRSVIICLQASLGHCSALETQGLKFSKLLMVLLHPHFEEVLDMNFRRARRKVLDLSRTDDPMLLSPEYESELSGAASSNIMFTNSGKKFMYIVKEILEQLTPMAILYFGGTVLNKLSQLFDKYVDSLIKALPGPSEDDTSTENKDAIYFRAETDAQQLAVMGTAFTVADELLPMAVSAIFSPQSDRKEPGNGLTEVIAPDAISTIEFRDWKRHLQKSLDKLRDHFCRYYILNFVYSREGKARLDARMYLNGKAEDLFWDPDPLPSLPFQALFARLQQLASVADDVLLGKEKMQKILLSRLTETVVMWLSDEQEFWDVFEDGSVHLQPFGLQQLILDMHFIVEIAVCGGYSSRNVHQNVSAVIARAIRTFSSKGVDPQSALPEDEWFVDTAKAAINKLLLGTSGSESSEADEHSVIHDVEISGSEDTISSPSIAESVDSFASANMGETDSPVDLTDPES</sequence>
<comment type="similarity">
    <text evidence="1">Belongs to the EXO84 family.</text>
</comment>
<evidence type="ECO:0000256" key="4">
    <source>
        <dbReference type="SAM" id="MobiDB-lite"/>
    </source>
</evidence>
<dbReference type="PANTHER" id="PTHR21426">
    <property type="entry name" value="EXOCYST COMPLEX COMPONENT 8"/>
    <property type="match status" value="1"/>
</dbReference>
<evidence type="ECO:0000256" key="1">
    <source>
        <dbReference type="ARBA" id="ARBA00007210"/>
    </source>
</evidence>
<dbReference type="InterPro" id="IPR033961">
    <property type="entry name" value="Exo84"/>
</dbReference>
<proteinExistence type="inferred from homology"/>
<protein>
    <recommendedName>
        <fullName evidence="5">Exocyst component Exo84 C-terminal domain-containing protein</fullName>
    </recommendedName>
</protein>
<dbReference type="Pfam" id="PF16528">
    <property type="entry name" value="Exo84_C"/>
    <property type="match status" value="1"/>
</dbReference>
<keyword evidence="7" id="KW-1185">Reference proteome</keyword>
<feature type="compositionally biased region" description="Basic and acidic residues" evidence="4">
    <location>
        <begin position="729"/>
        <end position="739"/>
    </location>
</feature>
<keyword evidence="2" id="KW-0813">Transport</keyword>
<feature type="domain" description="Exocyst component Exo84 C-terminal" evidence="5">
    <location>
        <begin position="142"/>
        <end position="345"/>
    </location>
</feature>
<feature type="region of interest" description="Disordered" evidence="4">
    <location>
        <begin position="723"/>
        <end position="778"/>
    </location>
</feature>
<feature type="compositionally biased region" description="Polar residues" evidence="4">
    <location>
        <begin position="743"/>
        <end position="766"/>
    </location>
</feature>
<evidence type="ECO:0000259" key="5">
    <source>
        <dbReference type="Pfam" id="PF16528"/>
    </source>
</evidence>
<dbReference type="GO" id="GO:0000145">
    <property type="term" value="C:exocyst"/>
    <property type="evidence" value="ECO:0007669"/>
    <property type="project" value="InterPro"/>
</dbReference>
<dbReference type="GO" id="GO:0006893">
    <property type="term" value="P:Golgi to plasma membrane transport"/>
    <property type="evidence" value="ECO:0007669"/>
    <property type="project" value="TreeGrafter"/>
</dbReference>
<dbReference type="AlphaFoldDB" id="A0AAV9C821"/>
<comment type="caution">
    <text evidence="6">The sequence shown here is derived from an EMBL/GenBank/DDBJ whole genome shotgun (WGS) entry which is preliminary data.</text>
</comment>
<reference evidence="6" key="2">
    <citation type="submission" date="2023-06" db="EMBL/GenBank/DDBJ databases">
        <authorList>
            <person name="Ma L."/>
            <person name="Liu K.-W."/>
            <person name="Li Z."/>
            <person name="Hsiao Y.-Y."/>
            <person name="Qi Y."/>
            <person name="Fu T."/>
            <person name="Tang G."/>
            <person name="Zhang D."/>
            <person name="Sun W.-H."/>
            <person name="Liu D.-K."/>
            <person name="Li Y."/>
            <person name="Chen G.-Z."/>
            <person name="Liu X.-D."/>
            <person name="Liao X.-Y."/>
            <person name="Jiang Y.-T."/>
            <person name="Yu X."/>
            <person name="Hao Y."/>
            <person name="Huang J."/>
            <person name="Zhao X.-W."/>
            <person name="Ke S."/>
            <person name="Chen Y.-Y."/>
            <person name="Wu W.-L."/>
            <person name="Hsu J.-L."/>
            <person name="Lin Y.-F."/>
            <person name="Huang M.-D."/>
            <person name="Li C.-Y."/>
            <person name="Huang L."/>
            <person name="Wang Z.-W."/>
            <person name="Zhao X."/>
            <person name="Zhong W.-Y."/>
            <person name="Peng D.-H."/>
            <person name="Ahmad S."/>
            <person name="Lan S."/>
            <person name="Zhang J.-S."/>
            <person name="Tsai W.-C."/>
            <person name="Van De Peer Y."/>
            <person name="Liu Z.-J."/>
        </authorList>
    </citation>
    <scope>NUCLEOTIDE SEQUENCE</scope>
    <source>
        <strain evidence="6">CP</strain>
        <tissue evidence="6">Leaves</tissue>
    </source>
</reference>
<evidence type="ECO:0000313" key="6">
    <source>
        <dbReference type="EMBL" id="KAK1284724.1"/>
    </source>
</evidence>
<gene>
    <name evidence="6" type="ORF">QJS10_CPB21g01131</name>
</gene>
<dbReference type="SUPFAM" id="SSF74788">
    <property type="entry name" value="Cullin repeat-like"/>
    <property type="match status" value="1"/>
</dbReference>
<dbReference type="InterPro" id="IPR016159">
    <property type="entry name" value="Cullin_repeat-like_dom_sf"/>
</dbReference>
<dbReference type="PANTHER" id="PTHR21426:SF2">
    <property type="entry name" value="EXOCYST COMPLEX COMPONENT EXO84C"/>
    <property type="match status" value="1"/>
</dbReference>
<organism evidence="6 7">
    <name type="scientific">Acorus calamus</name>
    <name type="common">Sweet flag</name>
    <dbReference type="NCBI Taxonomy" id="4465"/>
    <lineage>
        <taxon>Eukaryota</taxon>
        <taxon>Viridiplantae</taxon>
        <taxon>Streptophyta</taxon>
        <taxon>Embryophyta</taxon>
        <taxon>Tracheophyta</taxon>
        <taxon>Spermatophyta</taxon>
        <taxon>Magnoliopsida</taxon>
        <taxon>Liliopsida</taxon>
        <taxon>Acoraceae</taxon>
        <taxon>Acorus</taxon>
    </lineage>
</organism>
<reference evidence="6" key="1">
    <citation type="journal article" date="2023" name="Nat. Commun.">
        <title>Diploid and tetraploid genomes of Acorus and the evolution of monocots.</title>
        <authorList>
            <person name="Ma L."/>
            <person name="Liu K.W."/>
            <person name="Li Z."/>
            <person name="Hsiao Y.Y."/>
            <person name="Qi Y."/>
            <person name="Fu T."/>
            <person name="Tang G.D."/>
            <person name="Zhang D."/>
            <person name="Sun W.H."/>
            <person name="Liu D.K."/>
            <person name="Li Y."/>
            <person name="Chen G.Z."/>
            <person name="Liu X.D."/>
            <person name="Liao X.Y."/>
            <person name="Jiang Y.T."/>
            <person name="Yu X."/>
            <person name="Hao Y."/>
            <person name="Huang J."/>
            <person name="Zhao X.W."/>
            <person name="Ke S."/>
            <person name="Chen Y.Y."/>
            <person name="Wu W.L."/>
            <person name="Hsu J.L."/>
            <person name="Lin Y.F."/>
            <person name="Huang M.D."/>
            <person name="Li C.Y."/>
            <person name="Huang L."/>
            <person name="Wang Z.W."/>
            <person name="Zhao X."/>
            <person name="Zhong W.Y."/>
            <person name="Peng D.H."/>
            <person name="Ahmad S."/>
            <person name="Lan S."/>
            <person name="Zhang J.S."/>
            <person name="Tsai W.C."/>
            <person name="Van de Peer Y."/>
            <person name="Liu Z.J."/>
        </authorList>
    </citation>
    <scope>NUCLEOTIDE SEQUENCE</scope>
    <source>
        <strain evidence="6">CP</strain>
    </source>
</reference>
<dbReference type="GO" id="GO:0006887">
    <property type="term" value="P:exocytosis"/>
    <property type="evidence" value="ECO:0007669"/>
    <property type="project" value="UniProtKB-KW"/>
</dbReference>
<dbReference type="InterPro" id="IPR032403">
    <property type="entry name" value="Exo84_C"/>
</dbReference>